<dbReference type="AlphaFoldDB" id="A0A1H6KN58"/>
<dbReference type="GO" id="GO:0008270">
    <property type="term" value="F:zinc ion binding"/>
    <property type="evidence" value="ECO:0007669"/>
    <property type="project" value="InterPro"/>
</dbReference>
<evidence type="ECO:0000259" key="5">
    <source>
        <dbReference type="Pfam" id="PF20511"/>
    </source>
</evidence>
<accession>A0A1H6KN58</accession>
<dbReference type="InterPro" id="IPR051804">
    <property type="entry name" value="Carb_Metab_Reg_Kinase/Isom"/>
</dbReference>
<evidence type="ECO:0000256" key="1">
    <source>
        <dbReference type="ARBA" id="ARBA00022723"/>
    </source>
</evidence>
<dbReference type="GO" id="GO:0005975">
    <property type="term" value="P:carbohydrate metabolic process"/>
    <property type="evidence" value="ECO:0007669"/>
    <property type="project" value="InterPro"/>
</dbReference>
<keyword evidence="6" id="KW-0413">Isomerase</keyword>
<keyword evidence="1 3" id="KW-0479">Metal-binding</keyword>
<dbReference type="GO" id="GO:0004476">
    <property type="term" value="F:mannose-6-phosphate isomerase activity"/>
    <property type="evidence" value="ECO:0007669"/>
    <property type="project" value="InterPro"/>
</dbReference>
<dbReference type="Gene3D" id="2.60.120.10">
    <property type="entry name" value="Jelly Rolls"/>
    <property type="match status" value="1"/>
</dbReference>
<feature type="domain" description="Phosphomannose isomerase type I catalytic" evidence="5">
    <location>
        <begin position="8"/>
        <end position="109"/>
    </location>
</feature>
<evidence type="ECO:0000256" key="3">
    <source>
        <dbReference type="PIRSR" id="PIRSR036894-1"/>
    </source>
</evidence>
<reference evidence="7" key="1">
    <citation type="submission" date="2016-09" db="EMBL/GenBank/DDBJ databases">
        <authorList>
            <person name="Koehorst J."/>
        </authorList>
    </citation>
    <scope>NUCLEOTIDE SEQUENCE [LARGE SCALE GENOMIC DNA]</scope>
</reference>
<dbReference type="InterPro" id="IPR046457">
    <property type="entry name" value="PMI_typeI_cat"/>
</dbReference>
<sequence length="318" mass="34553">MNAPIRFIPVYAPRIWGGRSLETVLNRTLPLADEPYGESWEISDRSEAMSIVEGGTWHGSTLHDLWEHHRNELFGPGYGHLDRFPVLAKILAPEQTLSVQVHPTPESLKQYPGEEKNECWYFAGSASAPTELYAGFLPGTTLPELVEAMEQGTVSTRLQRLEAHAGDSIFIPSGLVHALGAPGLVYEIQQNADTTYRLDDWGRTDKHGTPRELHREQALACMQSAIAAPGLRPAGSPDPIADTPWFRVIETRLAPGQTYTPGDPSRFAILTVAQGTLSCGDQTFCQGDFLLLPAHSAPCTAGAHGATILITTVPPACP</sequence>
<name>A0A1H6KN58_9BACT</name>
<dbReference type="SUPFAM" id="SSF51182">
    <property type="entry name" value="RmlC-like cupins"/>
    <property type="match status" value="1"/>
</dbReference>
<dbReference type="PANTHER" id="PTHR42742:SF3">
    <property type="entry name" value="FRUCTOKINASE"/>
    <property type="match status" value="1"/>
</dbReference>
<gene>
    <name evidence="6" type="ORF">PYTT_0383</name>
</gene>
<dbReference type="RefSeq" id="WP_071133240.1">
    <property type="nucleotide sequence ID" value="NZ_LT629973.1"/>
</dbReference>
<feature type="binding site" evidence="3">
    <location>
        <position position="118"/>
    </location>
    <ligand>
        <name>Zn(2+)</name>
        <dbReference type="ChEBI" id="CHEBI:29105"/>
    </ligand>
</feature>
<organism evidence="6 7">
    <name type="scientific">Akkermansia glycaniphila</name>
    <dbReference type="NCBI Taxonomy" id="1679444"/>
    <lineage>
        <taxon>Bacteria</taxon>
        <taxon>Pseudomonadati</taxon>
        <taxon>Verrucomicrobiota</taxon>
        <taxon>Verrucomicrobiia</taxon>
        <taxon>Verrucomicrobiales</taxon>
        <taxon>Akkermansiaceae</taxon>
        <taxon>Akkermansia</taxon>
    </lineage>
</organism>
<evidence type="ECO:0000256" key="2">
    <source>
        <dbReference type="ARBA" id="ARBA00022833"/>
    </source>
</evidence>
<proteinExistence type="predicted"/>
<dbReference type="KEGG" id="agl:PYTT_0383"/>
<dbReference type="InterPro" id="IPR014628">
    <property type="entry name" value="Man6P_isomerase_Firm_short"/>
</dbReference>
<feature type="binding site" evidence="3">
    <location>
        <position position="102"/>
    </location>
    <ligand>
        <name>Zn(2+)</name>
        <dbReference type="ChEBI" id="CHEBI:29105"/>
    </ligand>
</feature>
<dbReference type="CDD" id="cd07010">
    <property type="entry name" value="cupin_PMI_type_I_N_bac"/>
    <property type="match status" value="1"/>
</dbReference>
<dbReference type="STRING" id="1679444.PYTT_0383"/>
<dbReference type="PIRSF" id="PIRSF036894">
    <property type="entry name" value="PMI_Firm_short"/>
    <property type="match status" value="1"/>
</dbReference>
<protein>
    <submittedName>
        <fullName evidence="6">Phosphomannose isomerase type i</fullName>
    </submittedName>
</protein>
<feature type="binding site" evidence="3">
    <location>
        <position position="177"/>
    </location>
    <ligand>
        <name>Zn(2+)</name>
        <dbReference type="ChEBI" id="CHEBI:29105"/>
    </ligand>
</feature>
<dbReference type="InterPro" id="IPR011051">
    <property type="entry name" value="RmlC_Cupin_sf"/>
</dbReference>
<dbReference type="EMBL" id="LT629973">
    <property type="protein sequence ID" value="SEH74281.1"/>
    <property type="molecule type" value="Genomic_DNA"/>
</dbReference>
<evidence type="ECO:0000313" key="7">
    <source>
        <dbReference type="Proteomes" id="UP000176204"/>
    </source>
</evidence>
<dbReference type="InterPro" id="IPR014710">
    <property type="entry name" value="RmlC-like_jellyroll"/>
</dbReference>
<evidence type="ECO:0000256" key="4">
    <source>
        <dbReference type="PIRSR" id="PIRSR036894-2"/>
    </source>
</evidence>
<comment type="cofactor">
    <cofactor evidence="3">
        <name>Zn(2+)</name>
        <dbReference type="ChEBI" id="CHEBI:29105"/>
    </cofactor>
    <text evidence="3">Binds 1 zinc ion per subunit.</text>
</comment>
<evidence type="ECO:0000313" key="6">
    <source>
        <dbReference type="EMBL" id="SEH74281.1"/>
    </source>
</evidence>
<keyword evidence="7" id="KW-1185">Reference proteome</keyword>
<dbReference type="Pfam" id="PF20511">
    <property type="entry name" value="PMI_typeI_cat"/>
    <property type="match status" value="1"/>
</dbReference>
<dbReference type="Proteomes" id="UP000176204">
    <property type="component" value="Chromosome I"/>
</dbReference>
<keyword evidence="2 3" id="KW-0862">Zinc</keyword>
<dbReference type="PANTHER" id="PTHR42742">
    <property type="entry name" value="TRANSCRIPTIONAL REPRESSOR MPRA"/>
    <property type="match status" value="1"/>
</dbReference>
<dbReference type="OrthoDB" id="9808275at2"/>
<feature type="active site" evidence="4">
    <location>
        <position position="197"/>
    </location>
</feature>